<reference evidence="7" key="1">
    <citation type="submission" date="2020-10" db="EMBL/GenBank/DDBJ databases">
        <authorList>
            <person name="Gilroy R."/>
        </authorList>
    </citation>
    <scope>NUCLEOTIDE SEQUENCE</scope>
    <source>
        <strain evidence="7">ChiSjej3B21-11622</strain>
    </source>
</reference>
<feature type="transmembrane region" description="Helical" evidence="6">
    <location>
        <begin position="190"/>
        <end position="210"/>
    </location>
</feature>
<dbReference type="Proteomes" id="UP000886886">
    <property type="component" value="Unassembled WGS sequence"/>
</dbReference>
<evidence type="ECO:0000256" key="3">
    <source>
        <dbReference type="ARBA" id="ARBA00022692"/>
    </source>
</evidence>
<organism evidence="7 8">
    <name type="scientific">Candidatus Limivivens merdigallinarum</name>
    <dbReference type="NCBI Taxonomy" id="2840859"/>
    <lineage>
        <taxon>Bacteria</taxon>
        <taxon>Bacillati</taxon>
        <taxon>Bacillota</taxon>
        <taxon>Clostridia</taxon>
        <taxon>Lachnospirales</taxon>
        <taxon>Lachnospiraceae</taxon>
        <taxon>Lachnospiraceae incertae sedis</taxon>
        <taxon>Candidatus Limivivens</taxon>
    </lineage>
</organism>
<dbReference type="CDD" id="cd06580">
    <property type="entry name" value="TM_PBP1_transp_TpRbsC_like"/>
    <property type="match status" value="1"/>
</dbReference>
<dbReference type="PANTHER" id="PTHR43370:SF2">
    <property type="entry name" value="ABC TRANSPORTER PERMEASE PROTEIN"/>
    <property type="match status" value="1"/>
</dbReference>
<feature type="transmembrane region" description="Helical" evidence="6">
    <location>
        <begin position="269"/>
        <end position="289"/>
    </location>
</feature>
<keyword evidence="3 6" id="KW-0812">Transmembrane</keyword>
<feature type="transmembrane region" description="Helical" evidence="6">
    <location>
        <begin position="243"/>
        <end position="263"/>
    </location>
</feature>
<dbReference type="PANTHER" id="PTHR43370">
    <property type="entry name" value="SUGAR ABC TRANSPORTER INTEGRAL MEMBRANE PROTEIN-RELATED"/>
    <property type="match status" value="1"/>
</dbReference>
<proteinExistence type="predicted"/>
<feature type="transmembrane region" description="Helical" evidence="6">
    <location>
        <begin position="143"/>
        <end position="160"/>
    </location>
</feature>
<evidence type="ECO:0000313" key="8">
    <source>
        <dbReference type="Proteomes" id="UP000886886"/>
    </source>
</evidence>
<name>A0A9D0ZUU3_9FIRM</name>
<evidence type="ECO:0000256" key="5">
    <source>
        <dbReference type="ARBA" id="ARBA00023136"/>
    </source>
</evidence>
<reference evidence="7" key="2">
    <citation type="journal article" date="2021" name="PeerJ">
        <title>Extensive microbial diversity within the chicken gut microbiome revealed by metagenomics and culture.</title>
        <authorList>
            <person name="Gilroy R."/>
            <person name="Ravi A."/>
            <person name="Getino M."/>
            <person name="Pursley I."/>
            <person name="Horton D.L."/>
            <person name="Alikhan N.F."/>
            <person name="Baker D."/>
            <person name="Gharbi K."/>
            <person name="Hall N."/>
            <person name="Watson M."/>
            <person name="Adriaenssens E.M."/>
            <person name="Foster-Nyarko E."/>
            <person name="Jarju S."/>
            <person name="Secka A."/>
            <person name="Antonio M."/>
            <person name="Oren A."/>
            <person name="Chaudhuri R.R."/>
            <person name="La Ragione R."/>
            <person name="Hildebrand F."/>
            <person name="Pallen M.J."/>
        </authorList>
    </citation>
    <scope>NUCLEOTIDE SEQUENCE</scope>
    <source>
        <strain evidence="7">ChiSjej3B21-11622</strain>
    </source>
</reference>
<accession>A0A9D0ZUU3</accession>
<dbReference type="InterPro" id="IPR001851">
    <property type="entry name" value="ABC_transp_permease"/>
</dbReference>
<dbReference type="GO" id="GO:0005886">
    <property type="term" value="C:plasma membrane"/>
    <property type="evidence" value="ECO:0007669"/>
    <property type="project" value="UniProtKB-SubCell"/>
</dbReference>
<protein>
    <submittedName>
        <fullName evidence="7">ABC transporter permease</fullName>
    </submittedName>
</protein>
<evidence type="ECO:0000256" key="6">
    <source>
        <dbReference type="SAM" id="Phobius"/>
    </source>
</evidence>
<keyword evidence="4 6" id="KW-1133">Transmembrane helix</keyword>
<evidence type="ECO:0000313" key="7">
    <source>
        <dbReference type="EMBL" id="HIQ95830.1"/>
    </source>
</evidence>
<evidence type="ECO:0000256" key="1">
    <source>
        <dbReference type="ARBA" id="ARBA00004651"/>
    </source>
</evidence>
<comment type="caution">
    <text evidence="7">The sequence shown here is derived from an EMBL/GenBank/DDBJ whole genome shotgun (WGS) entry which is preliminary data.</text>
</comment>
<feature type="transmembrane region" description="Helical" evidence="6">
    <location>
        <begin position="216"/>
        <end position="236"/>
    </location>
</feature>
<gene>
    <name evidence="7" type="ORF">IAB26_04635</name>
</gene>
<evidence type="ECO:0000256" key="4">
    <source>
        <dbReference type="ARBA" id="ARBA00022989"/>
    </source>
</evidence>
<dbReference type="Pfam" id="PF02653">
    <property type="entry name" value="BPD_transp_2"/>
    <property type="match status" value="1"/>
</dbReference>
<comment type="subcellular location">
    <subcellularLocation>
        <location evidence="1">Cell membrane</location>
        <topology evidence="1">Multi-pass membrane protein</topology>
    </subcellularLocation>
</comment>
<sequence>MMTLLVSLFSGAIVYAVSVMYAGIGETFSQRAGVMNLGVEGIMLMGAVSGYIAAVNTQNLALSFLVVLLVGAVFGLVFAFLTVTLQADQTVCGMAMLTFGTGLSGFLGKDVAGVAANLRFENIPIPGLSSIPFIGPVLFSQNLLVYAMYVMVPLSMFYIFKTRQGLYLRALGENPAALDSAGMNVFAMRYAYVVFGCMMIGVSGACVSLANTNFWSSGMTAGKGWIAFALVAFSSWNPVRLTLGALLFGFVSCLGSNLQIYLPGVPTEIFSALPYVATIVAFILATGNFRKVHTTQPAALGKPYDREAR</sequence>
<keyword evidence="5 6" id="KW-0472">Membrane</keyword>
<feature type="transmembrane region" description="Helical" evidence="6">
    <location>
        <begin position="60"/>
        <end position="81"/>
    </location>
</feature>
<feature type="transmembrane region" description="Helical" evidence="6">
    <location>
        <begin position="32"/>
        <end position="53"/>
    </location>
</feature>
<evidence type="ECO:0000256" key="2">
    <source>
        <dbReference type="ARBA" id="ARBA00022475"/>
    </source>
</evidence>
<keyword evidence="2" id="KW-1003">Cell membrane</keyword>
<dbReference type="EMBL" id="DVFT01000070">
    <property type="protein sequence ID" value="HIQ95830.1"/>
    <property type="molecule type" value="Genomic_DNA"/>
</dbReference>
<dbReference type="AlphaFoldDB" id="A0A9D0ZUU3"/>
<dbReference type="GO" id="GO:0022857">
    <property type="term" value="F:transmembrane transporter activity"/>
    <property type="evidence" value="ECO:0007669"/>
    <property type="project" value="InterPro"/>
</dbReference>